<gene>
    <name evidence="10" type="ORF">HZF06_21885</name>
</gene>
<evidence type="ECO:0000256" key="3">
    <source>
        <dbReference type="ARBA" id="ARBA00022475"/>
    </source>
</evidence>
<dbReference type="Gene3D" id="3.50.30.30">
    <property type="match status" value="1"/>
</dbReference>
<accession>A0A7D6VP68</accession>
<dbReference type="KEGG" id="cint:HZF06_21885"/>
<evidence type="ECO:0000256" key="6">
    <source>
        <dbReference type="ARBA" id="ARBA00022989"/>
    </source>
</evidence>
<comment type="subcellular location">
    <subcellularLocation>
        <location evidence="1">Cell inner membrane</location>
        <topology evidence="1">Multi-pass membrane protein</topology>
    </subcellularLocation>
    <subcellularLocation>
        <location evidence="8">Cell membrane</location>
        <topology evidence="8">Multi-pass membrane protein</topology>
    </subcellularLocation>
</comment>
<feature type="transmembrane region" description="Helical" evidence="8">
    <location>
        <begin position="729"/>
        <end position="753"/>
    </location>
</feature>
<feature type="domain" description="ABC transmembrane type-1" evidence="9">
    <location>
        <begin position="549"/>
        <end position="750"/>
    </location>
</feature>
<dbReference type="Gene3D" id="3.40.630.10">
    <property type="entry name" value="Zn peptidases"/>
    <property type="match status" value="1"/>
</dbReference>
<evidence type="ECO:0000256" key="1">
    <source>
        <dbReference type="ARBA" id="ARBA00004429"/>
    </source>
</evidence>
<evidence type="ECO:0000313" key="11">
    <source>
        <dbReference type="Proteomes" id="UP000512286"/>
    </source>
</evidence>
<dbReference type="PANTHER" id="PTHR43163:SF4">
    <property type="entry name" value="PUTRESCINE EXPORT SYSTEM PERMEASE PROTEIN SAPB"/>
    <property type="match status" value="1"/>
</dbReference>
<evidence type="ECO:0000256" key="2">
    <source>
        <dbReference type="ARBA" id="ARBA00022448"/>
    </source>
</evidence>
<reference evidence="10 11" key="1">
    <citation type="submission" date="2020-07" db="EMBL/GenBank/DDBJ databases">
        <title>Electron transfer.</title>
        <authorList>
            <person name="Huang L."/>
            <person name="Liu X."/>
            <person name="Zhou S."/>
        </authorList>
    </citation>
    <scope>NUCLEOTIDE SEQUENCE [LARGE SCALE GENOMIC DNA]</scope>
    <source>
        <strain evidence="10 11">Lx1</strain>
    </source>
</reference>
<organism evidence="10 11">
    <name type="scientific">Clostridium intestinale</name>
    <dbReference type="NCBI Taxonomy" id="36845"/>
    <lineage>
        <taxon>Bacteria</taxon>
        <taxon>Bacillati</taxon>
        <taxon>Bacillota</taxon>
        <taxon>Clostridia</taxon>
        <taxon>Eubacteriales</taxon>
        <taxon>Clostridiaceae</taxon>
        <taxon>Clostridium</taxon>
    </lineage>
</organism>
<dbReference type="SUPFAM" id="SSF161098">
    <property type="entry name" value="MetI-like"/>
    <property type="match status" value="1"/>
</dbReference>
<name>A0A7D6VP68_9CLOT</name>
<feature type="transmembrane region" description="Helical" evidence="8">
    <location>
        <begin position="692"/>
        <end position="717"/>
    </location>
</feature>
<dbReference type="Gene3D" id="1.10.3720.10">
    <property type="entry name" value="MetI-like"/>
    <property type="match status" value="1"/>
</dbReference>
<comment type="similarity">
    <text evidence="8">Belongs to the binding-protein-dependent transport system permease family.</text>
</comment>
<dbReference type="InterPro" id="IPR000515">
    <property type="entry name" value="MetI-like"/>
</dbReference>
<feature type="transmembrane region" description="Helical" evidence="8">
    <location>
        <begin position="541"/>
        <end position="574"/>
    </location>
</feature>
<feature type="transmembrane region" description="Helical" evidence="8">
    <location>
        <begin position="628"/>
        <end position="650"/>
    </location>
</feature>
<evidence type="ECO:0000256" key="8">
    <source>
        <dbReference type="RuleBase" id="RU363032"/>
    </source>
</evidence>
<dbReference type="Pfam" id="PF00528">
    <property type="entry name" value="BPD_transp_1"/>
    <property type="match status" value="1"/>
</dbReference>
<evidence type="ECO:0000256" key="4">
    <source>
        <dbReference type="ARBA" id="ARBA00022519"/>
    </source>
</evidence>
<dbReference type="GO" id="GO:0005886">
    <property type="term" value="C:plasma membrane"/>
    <property type="evidence" value="ECO:0007669"/>
    <property type="project" value="UniProtKB-SubCell"/>
</dbReference>
<dbReference type="PROSITE" id="PS50928">
    <property type="entry name" value="ABC_TM1"/>
    <property type="match status" value="1"/>
</dbReference>
<dbReference type="RefSeq" id="WP_181601664.1">
    <property type="nucleotide sequence ID" value="NZ_CP059378.1"/>
</dbReference>
<dbReference type="InterPro" id="IPR035906">
    <property type="entry name" value="MetI-like_sf"/>
</dbReference>
<dbReference type="Pfam" id="PF04389">
    <property type="entry name" value="Peptidase_M28"/>
    <property type="match status" value="1"/>
</dbReference>
<protein>
    <submittedName>
        <fullName evidence="10">ABC transporter permease subunit</fullName>
    </submittedName>
</protein>
<keyword evidence="3" id="KW-1003">Cell membrane</keyword>
<keyword evidence="6 8" id="KW-1133">Transmembrane helix</keyword>
<keyword evidence="5 8" id="KW-0812">Transmembrane</keyword>
<evidence type="ECO:0000256" key="5">
    <source>
        <dbReference type="ARBA" id="ARBA00022692"/>
    </source>
</evidence>
<feature type="transmembrane region" description="Helical" evidence="8">
    <location>
        <begin position="7"/>
        <end position="27"/>
    </location>
</feature>
<keyword evidence="2 8" id="KW-0813">Transport</keyword>
<dbReference type="GO" id="GO:0071916">
    <property type="term" value="F:dipeptide transmembrane transporter activity"/>
    <property type="evidence" value="ECO:0007669"/>
    <property type="project" value="TreeGrafter"/>
</dbReference>
<dbReference type="EMBL" id="CP059378">
    <property type="protein sequence ID" value="QLY79636.1"/>
    <property type="molecule type" value="Genomic_DNA"/>
</dbReference>
<dbReference type="CDD" id="cd06261">
    <property type="entry name" value="TM_PBP2"/>
    <property type="match status" value="1"/>
</dbReference>
<evidence type="ECO:0000256" key="7">
    <source>
        <dbReference type="ARBA" id="ARBA00023136"/>
    </source>
</evidence>
<keyword evidence="7 8" id="KW-0472">Membrane</keyword>
<dbReference type="SUPFAM" id="SSF53187">
    <property type="entry name" value="Zn-dependent exopeptidases"/>
    <property type="match status" value="1"/>
</dbReference>
<dbReference type="AlphaFoldDB" id="A0A7D6VP68"/>
<evidence type="ECO:0000313" key="10">
    <source>
        <dbReference type="EMBL" id="QLY79636.1"/>
    </source>
</evidence>
<dbReference type="Proteomes" id="UP000512286">
    <property type="component" value="Chromosome"/>
</dbReference>
<feature type="transmembrane region" description="Helical" evidence="8">
    <location>
        <begin position="586"/>
        <end position="608"/>
    </location>
</feature>
<dbReference type="InterPro" id="IPR007484">
    <property type="entry name" value="Peptidase_M28"/>
</dbReference>
<evidence type="ECO:0000259" key="9">
    <source>
        <dbReference type="PROSITE" id="PS50928"/>
    </source>
</evidence>
<feature type="transmembrane region" description="Helical" evidence="8">
    <location>
        <begin position="427"/>
        <end position="446"/>
    </location>
</feature>
<dbReference type="PANTHER" id="PTHR43163">
    <property type="entry name" value="DIPEPTIDE TRANSPORT SYSTEM PERMEASE PROTEIN DPPB-RELATED"/>
    <property type="match status" value="1"/>
</dbReference>
<proteinExistence type="inferred from homology"/>
<feature type="transmembrane region" description="Helical" evidence="8">
    <location>
        <begin position="474"/>
        <end position="494"/>
    </location>
</feature>
<sequence length="770" mass="86182">MLKWGRGLAGFFACIIIVAVVLVQINIHKFNNAFEVNNVAKNTEELSKLETNEDKVKYIENYFEKLGTSPGGEDGTYVQNFNTMIPVYNSEPSLYIKNNDSVVRSFVYGEDFRESLLGFGGNGDVSGKIYLLEDNMASLSKDILKNNIILSSRALTDEDIDYAVNNGCKAIMMIDPDVSKKESVDTRLKQAKSTIIYRVSQRLFSELRSNYINNLEIHLKVDVSFKMESTPNILSKIQGKSKSAGYSIISAHISDDNSGIALLMEYARVLKMQNNTPEKTIVFAVWNSFDEGMKGSNYYVENPIYPLKETEVFVLDDVASLNSRVMNISTYGKAGQFIMNKLSDYAMHRGIRPNVTNDILYNDSKTFLLKDTPAILINGDRSGGQVSSYEFFQQGDFADAGQVLLNYIQRDIYKDWSQGMIQSKEKSYIITFGIVFLIIYLFKSVYKTKPSIKLLGISAENIYYSSIFNVIDKIVNGTALVGVIIFMTAFIVYIPNSFDLVKYNGSYISNHSMYFSFESTIEYIRNLFDKGLGKTDSGFSVAFIISFSIIKSIGLILSSVILAFIVGTSIGIISSFKNKKRGNISFIGPIAMLSLPDVLIAISVQLLFVLLRQKNILHSGSSELTKFLLPFISLAIIPTAYISRIAQIAVKEEITKDYIMAARAKGLSTFNILKDHLLISVAIKVVETLPSVLNIIVSNVIIVEYVFSYPGIVYQLFSYFKDYDIRTCVGLIIGIGVVYFILTVIFKGLSIIINPFKRRAMIGGKQNEKA</sequence>
<keyword evidence="4" id="KW-0997">Cell inner membrane</keyword>